<dbReference type="Proteomes" id="UP000010953">
    <property type="component" value="Unassembled WGS sequence"/>
</dbReference>
<dbReference type="InParanoid" id="M7XZF9"/>
<dbReference type="AlphaFoldDB" id="M7XZF9"/>
<dbReference type="EMBL" id="AMZY02000008">
    <property type="protein sequence ID" value="EMS33862.1"/>
    <property type="molecule type" value="Genomic_DNA"/>
</dbReference>
<evidence type="ECO:0000313" key="2">
    <source>
        <dbReference type="Proteomes" id="UP000010953"/>
    </source>
</evidence>
<keyword evidence="2" id="KW-1185">Reference proteome</keyword>
<evidence type="ECO:0000313" key="1">
    <source>
        <dbReference type="EMBL" id="EMS33862.1"/>
    </source>
</evidence>
<gene>
    <name evidence="1" type="ORF">C943_04181</name>
</gene>
<dbReference type="RefSeq" id="WP_008625933.1">
    <property type="nucleotide sequence ID" value="NZ_AMZY02000008.1"/>
</dbReference>
<organism evidence="1 2">
    <name type="scientific">Mariniradius saccharolyticus AK6</name>
    <dbReference type="NCBI Taxonomy" id="1239962"/>
    <lineage>
        <taxon>Bacteria</taxon>
        <taxon>Pseudomonadati</taxon>
        <taxon>Bacteroidota</taxon>
        <taxon>Cytophagia</taxon>
        <taxon>Cytophagales</taxon>
        <taxon>Cyclobacteriaceae</taxon>
        <taxon>Mariniradius</taxon>
    </lineage>
</organism>
<proteinExistence type="predicted"/>
<accession>M7XZF9</accession>
<sequence>MSNGKHYLKFNINFLYEQVEYWLNEEELRKHLPYEFCADVFGSIYKSNKFFDFWYFICHPEFETSEDEFIEFISGEIFGRPVEMSPGRFWSTISAYSDGHLFSSAIKAAMLVTKKEKNVAWIFAQKFIRLGFTPFFSFAPLEPEVLPLEEMLDLKPMRQFCINLDEYAQIKASVLAQLCVLDHAGLPKL</sequence>
<comment type="caution">
    <text evidence="1">The sequence shown here is derived from an EMBL/GenBank/DDBJ whole genome shotgun (WGS) entry which is preliminary data.</text>
</comment>
<reference evidence="1" key="1">
    <citation type="submission" date="2013-01" db="EMBL/GenBank/DDBJ databases">
        <title>Genome assembly of Mariniradius saccharolyticus AK6.</title>
        <authorList>
            <person name="Vaidya B."/>
            <person name="Khatri I."/>
            <person name="Tanuku N.R.S."/>
            <person name="Subramanian S."/>
            <person name="Pinnaka A."/>
        </authorList>
    </citation>
    <scope>NUCLEOTIDE SEQUENCE [LARGE SCALE GENOMIC DNA]</scope>
    <source>
        <strain evidence="1">AK6</strain>
    </source>
</reference>
<dbReference type="STRING" id="1239962.C943_04181"/>
<name>M7XZF9_9BACT</name>
<protein>
    <submittedName>
        <fullName evidence="1">Uncharacterized protein</fullName>
    </submittedName>
</protein>